<name>A0A0N0P4W6_LEPSE</name>
<comment type="caution">
    <text evidence="2">The sequence shown here is derived from an EMBL/GenBank/DDBJ whole genome shotgun (WGS) entry which is preliminary data.</text>
</comment>
<sequence length="239" mass="24415">MESLRKGIVALVAEEASARAKLSRSAQEVATMLLGQMIMGAQMIEMNAAAPRPAIAASSSSLGLPHVASDSNSGWGDDDDGFEEVDMTSAAVFRPITTQSSTWGAGSAGVSAAPASASTRVSLSPPHDSHRALKKSPPITPLAYRGVGPAVPAAAATPTPLRRPGGMSLRKKSPPMRSTPTRGAVSGGFGSVATPMSGVRPGATPSSSGAASTVKPLHPGTRLPGHPVKMDDDDKWDDW</sequence>
<evidence type="ECO:0000256" key="1">
    <source>
        <dbReference type="SAM" id="MobiDB-lite"/>
    </source>
</evidence>
<dbReference type="OMA" id="QMIEMNA"/>
<keyword evidence="3" id="KW-1185">Reference proteome</keyword>
<proteinExistence type="predicted"/>
<dbReference type="Proteomes" id="UP000038009">
    <property type="component" value="Unassembled WGS sequence"/>
</dbReference>
<dbReference type="AlphaFoldDB" id="A0A0N0P4W6"/>
<evidence type="ECO:0000313" key="3">
    <source>
        <dbReference type="Proteomes" id="UP000038009"/>
    </source>
</evidence>
<feature type="compositionally biased region" description="Low complexity" evidence="1">
    <location>
        <begin position="201"/>
        <end position="213"/>
    </location>
</feature>
<feature type="region of interest" description="Disordered" evidence="1">
    <location>
        <begin position="152"/>
        <end position="239"/>
    </location>
</feature>
<dbReference type="OrthoDB" id="10669920at2759"/>
<dbReference type="EMBL" id="LJSK01000196">
    <property type="protein sequence ID" value="KPI85307.1"/>
    <property type="molecule type" value="Genomic_DNA"/>
</dbReference>
<accession>A0A0N0P4W6</accession>
<evidence type="ECO:0000313" key="2">
    <source>
        <dbReference type="EMBL" id="KPI85307.1"/>
    </source>
</evidence>
<organism evidence="2 3">
    <name type="scientific">Leptomonas seymouri</name>
    <dbReference type="NCBI Taxonomy" id="5684"/>
    <lineage>
        <taxon>Eukaryota</taxon>
        <taxon>Discoba</taxon>
        <taxon>Euglenozoa</taxon>
        <taxon>Kinetoplastea</taxon>
        <taxon>Metakinetoplastina</taxon>
        <taxon>Trypanosomatida</taxon>
        <taxon>Trypanosomatidae</taxon>
        <taxon>Leishmaniinae</taxon>
        <taxon>Leptomonas</taxon>
    </lineage>
</organism>
<feature type="compositionally biased region" description="Basic and acidic residues" evidence="1">
    <location>
        <begin position="228"/>
        <end position="239"/>
    </location>
</feature>
<gene>
    <name evidence="2" type="ORF">ABL78_5647</name>
</gene>
<feature type="region of interest" description="Disordered" evidence="1">
    <location>
        <begin position="119"/>
        <end position="139"/>
    </location>
</feature>
<protein>
    <submittedName>
        <fullName evidence="2">Uncharacterized protein</fullName>
    </submittedName>
</protein>
<dbReference type="VEuPathDB" id="TriTrypDB:Lsey_0196_0130"/>
<reference evidence="2 3" key="1">
    <citation type="journal article" date="2015" name="PLoS Pathog.">
        <title>Leptomonas seymouri: Adaptations to the Dixenous Life Cycle Analyzed by Genome Sequencing, Transcriptome Profiling and Co-infection with Leishmania donovani.</title>
        <authorList>
            <person name="Kraeva N."/>
            <person name="Butenko A."/>
            <person name="Hlavacova J."/>
            <person name="Kostygov A."/>
            <person name="Myskova J."/>
            <person name="Grybchuk D."/>
            <person name="Lestinova T."/>
            <person name="Votypka J."/>
            <person name="Volf P."/>
            <person name="Opperdoes F."/>
            <person name="Flegontov P."/>
            <person name="Lukes J."/>
            <person name="Yurchenko V."/>
        </authorList>
    </citation>
    <scope>NUCLEOTIDE SEQUENCE [LARGE SCALE GENOMIC DNA]</scope>
    <source>
        <strain evidence="2 3">ATCC 30220</strain>
    </source>
</reference>